<evidence type="ECO:0000259" key="2">
    <source>
        <dbReference type="Pfam" id="PF10979"/>
    </source>
</evidence>
<accession>H0QYT2</accession>
<evidence type="ECO:0000259" key="3">
    <source>
        <dbReference type="Pfam" id="PF23771"/>
    </source>
</evidence>
<proteinExistence type="predicted"/>
<evidence type="ECO:0000256" key="1">
    <source>
        <dbReference type="SAM" id="MobiDB-lite"/>
    </source>
</evidence>
<sequence length="288" mass="31353">MEPFGEFRSLRHMRDDKLLSRISALLRQAEGTDNEHEAQTFMQAAQRLATAASIDLTLARAHDPAAHKVSAPVSRQITIGEPRKRGLKTYVQLFAAIASANDVSVDVAHNSTFVLAYGFESDIDTCEALYTSLVIQMVAASDAYLKSGAYKSETAERVVTKDYGWRSRKVVEKTQLSPITARLNFQSAFAVRIGTRLSEARDAARDEALASQPDGQRTSASTALALRNKEIEVQDFYSEQSTARGNWRPSSASAGYSEAARQAGDRAGRRAKIGADREFGSSAGALEA</sequence>
<dbReference type="InterPro" id="IPR055592">
    <property type="entry name" value="DUF7168"/>
</dbReference>
<comment type="caution">
    <text evidence="4">The sequence shown here is derived from an EMBL/GenBank/DDBJ whole genome shotgun (WGS) entry which is preliminary data.</text>
</comment>
<feature type="domain" description="DUF2786" evidence="2">
    <location>
        <begin position="17"/>
        <end position="55"/>
    </location>
</feature>
<keyword evidence="5" id="KW-1185">Reference proteome</keyword>
<dbReference type="STRING" id="1077974.GOEFS_044_00190"/>
<organism evidence="4 5">
    <name type="scientific">Gordonia effusa NBRC 100432</name>
    <dbReference type="NCBI Taxonomy" id="1077974"/>
    <lineage>
        <taxon>Bacteria</taxon>
        <taxon>Bacillati</taxon>
        <taxon>Actinomycetota</taxon>
        <taxon>Actinomycetes</taxon>
        <taxon>Mycobacteriales</taxon>
        <taxon>Gordoniaceae</taxon>
        <taxon>Gordonia</taxon>
    </lineage>
</organism>
<dbReference type="InterPro" id="IPR024498">
    <property type="entry name" value="DUF2786"/>
</dbReference>
<dbReference type="EMBL" id="BAEH01000044">
    <property type="protein sequence ID" value="GAB17983.1"/>
    <property type="molecule type" value="Genomic_DNA"/>
</dbReference>
<dbReference type="Pfam" id="PF23771">
    <property type="entry name" value="DUF7168"/>
    <property type="match status" value="1"/>
</dbReference>
<dbReference type="Proteomes" id="UP000035034">
    <property type="component" value="Unassembled WGS sequence"/>
</dbReference>
<reference evidence="4 5" key="1">
    <citation type="submission" date="2011-12" db="EMBL/GenBank/DDBJ databases">
        <title>Whole genome shotgun sequence of Gordonia effusa NBRC 100432.</title>
        <authorList>
            <person name="Yoshida I."/>
            <person name="Takarada H."/>
            <person name="Hosoyama A."/>
            <person name="Tsuchikane K."/>
            <person name="Katsumata H."/>
            <person name="Yamazaki S."/>
            <person name="Fujita N."/>
        </authorList>
    </citation>
    <scope>NUCLEOTIDE SEQUENCE [LARGE SCALE GENOMIC DNA]</scope>
    <source>
        <strain evidence="4 5">NBRC 100432</strain>
    </source>
</reference>
<feature type="compositionally biased region" description="Basic and acidic residues" evidence="1">
    <location>
        <begin position="263"/>
        <end position="279"/>
    </location>
</feature>
<feature type="compositionally biased region" description="Polar residues" evidence="1">
    <location>
        <begin position="237"/>
        <end position="254"/>
    </location>
</feature>
<feature type="domain" description="DUF7168" evidence="3">
    <location>
        <begin position="85"/>
        <end position="221"/>
    </location>
</feature>
<feature type="region of interest" description="Disordered" evidence="1">
    <location>
        <begin position="237"/>
        <end position="288"/>
    </location>
</feature>
<gene>
    <name evidence="4" type="ORF">GOEFS_044_00190</name>
</gene>
<protein>
    <submittedName>
        <fullName evidence="4">Uncharacterized protein</fullName>
    </submittedName>
</protein>
<evidence type="ECO:0000313" key="5">
    <source>
        <dbReference type="Proteomes" id="UP000035034"/>
    </source>
</evidence>
<name>H0QYT2_9ACTN</name>
<dbReference type="AlphaFoldDB" id="H0QYT2"/>
<dbReference type="Pfam" id="PF10979">
    <property type="entry name" value="DUF2786"/>
    <property type="match status" value="1"/>
</dbReference>
<evidence type="ECO:0000313" key="4">
    <source>
        <dbReference type="EMBL" id="GAB17983.1"/>
    </source>
</evidence>
<dbReference type="eggNOG" id="ENOG5031KBW">
    <property type="taxonomic scope" value="Bacteria"/>
</dbReference>